<dbReference type="Pfam" id="PF16916">
    <property type="entry name" value="ZT_dimer"/>
    <property type="match status" value="1"/>
</dbReference>
<dbReference type="InterPro" id="IPR036837">
    <property type="entry name" value="Cation_efflux_CTD_sf"/>
</dbReference>
<dbReference type="InterPro" id="IPR027470">
    <property type="entry name" value="Cation_efflux_CTD"/>
</dbReference>
<dbReference type="GO" id="GO:0016020">
    <property type="term" value="C:membrane"/>
    <property type="evidence" value="ECO:0007669"/>
    <property type="project" value="UniProtKB-SubCell"/>
</dbReference>
<comment type="subcellular location">
    <subcellularLocation>
        <location evidence="1">Membrane</location>
        <topology evidence="1">Multi-pass membrane protein</topology>
    </subcellularLocation>
</comment>
<dbReference type="AlphaFoldDB" id="A0A5B8RJ33"/>
<evidence type="ECO:0000256" key="5">
    <source>
        <dbReference type="ARBA" id="ARBA00023136"/>
    </source>
</evidence>
<gene>
    <name evidence="7" type="ORF">KBTEX_03158</name>
</gene>
<dbReference type="EMBL" id="MN079174">
    <property type="protein sequence ID" value="QEA06817.1"/>
    <property type="molecule type" value="Genomic_DNA"/>
</dbReference>
<evidence type="ECO:0000256" key="3">
    <source>
        <dbReference type="ARBA" id="ARBA00022692"/>
    </source>
</evidence>
<organism evidence="7">
    <name type="scientific">uncultured organism</name>
    <dbReference type="NCBI Taxonomy" id="155900"/>
    <lineage>
        <taxon>unclassified sequences</taxon>
        <taxon>environmental samples</taxon>
    </lineage>
</organism>
<dbReference type="Gene3D" id="3.30.70.1350">
    <property type="entry name" value="Cation efflux protein, cytoplasmic domain"/>
    <property type="match status" value="1"/>
</dbReference>
<dbReference type="InterPro" id="IPR050291">
    <property type="entry name" value="CDF_Transporter"/>
</dbReference>
<evidence type="ECO:0000256" key="1">
    <source>
        <dbReference type="ARBA" id="ARBA00004141"/>
    </source>
</evidence>
<reference evidence="7" key="1">
    <citation type="submission" date="2019-06" db="EMBL/GenBank/DDBJ databases">
        <authorList>
            <person name="Murdoch R.W."/>
            <person name="Fathepure B."/>
        </authorList>
    </citation>
    <scope>NUCLEOTIDE SEQUENCE</scope>
</reference>
<keyword evidence="2" id="KW-0813">Transport</keyword>
<proteinExistence type="predicted"/>
<evidence type="ECO:0000259" key="6">
    <source>
        <dbReference type="Pfam" id="PF16916"/>
    </source>
</evidence>
<accession>A0A5B8RJ33</accession>
<keyword evidence="4" id="KW-1133">Transmembrane helix</keyword>
<dbReference type="SUPFAM" id="SSF161111">
    <property type="entry name" value="Cation efflux protein transmembrane domain-like"/>
    <property type="match status" value="1"/>
</dbReference>
<protein>
    <recommendedName>
        <fullName evidence="6">Cation efflux protein cytoplasmic domain-containing protein</fullName>
    </recommendedName>
</protein>
<keyword evidence="5" id="KW-0472">Membrane</keyword>
<evidence type="ECO:0000256" key="4">
    <source>
        <dbReference type="ARBA" id="ARBA00022989"/>
    </source>
</evidence>
<dbReference type="PANTHER" id="PTHR43840">
    <property type="entry name" value="MITOCHONDRIAL METAL TRANSPORTER 1-RELATED"/>
    <property type="match status" value="1"/>
</dbReference>
<dbReference type="InterPro" id="IPR027469">
    <property type="entry name" value="Cation_efflux_TMD_sf"/>
</dbReference>
<sequence>MVLIGLGGAFAGAPWLDAAAALVVAVMLGAMGGHFLWNALSELVDTGLDYTTLRELARTVDSVEGVEEHHGLRTRVMAGKVLIEVHIVVDPWISVSEGHRIGEATKTELLDQLDRPGEALVHVDTESVPASTRAPLRGRALAKLREAWSEIPETRAVARTTLHYRDDGLHVDLELDGHAAPSLDEELEQRVEHAASQLPYVRAVRILTGGFTPCR</sequence>
<keyword evidence="3" id="KW-0812">Transmembrane</keyword>
<dbReference type="PANTHER" id="PTHR43840:SF15">
    <property type="entry name" value="MITOCHONDRIAL METAL TRANSPORTER 1-RELATED"/>
    <property type="match status" value="1"/>
</dbReference>
<evidence type="ECO:0000313" key="7">
    <source>
        <dbReference type="EMBL" id="QEA06817.1"/>
    </source>
</evidence>
<dbReference type="GO" id="GO:0008324">
    <property type="term" value="F:monoatomic cation transmembrane transporter activity"/>
    <property type="evidence" value="ECO:0007669"/>
    <property type="project" value="TreeGrafter"/>
</dbReference>
<dbReference type="SUPFAM" id="SSF160240">
    <property type="entry name" value="Cation efflux protein cytoplasmic domain-like"/>
    <property type="match status" value="1"/>
</dbReference>
<feature type="domain" description="Cation efflux protein cytoplasmic" evidence="6">
    <location>
        <begin position="51"/>
        <end position="125"/>
    </location>
</feature>
<name>A0A5B8RJ33_9ZZZZ</name>
<evidence type="ECO:0000256" key="2">
    <source>
        <dbReference type="ARBA" id="ARBA00022448"/>
    </source>
</evidence>